<dbReference type="AlphaFoldDB" id="A0A8S0Z390"/>
<organism evidence="1 2">
    <name type="scientific">Arctia plantaginis</name>
    <name type="common">Wood tiger moth</name>
    <name type="synonym">Phalaena plantaginis</name>
    <dbReference type="NCBI Taxonomy" id="874455"/>
    <lineage>
        <taxon>Eukaryota</taxon>
        <taxon>Metazoa</taxon>
        <taxon>Ecdysozoa</taxon>
        <taxon>Arthropoda</taxon>
        <taxon>Hexapoda</taxon>
        <taxon>Insecta</taxon>
        <taxon>Pterygota</taxon>
        <taxon>Neoptera</taxon>
        <taxon>Endopterygota</taxon>
        <taxon>Lepidoptera</taxon>
        <taxon>Glossata</taxon>
        <taxon>Ditrysia</taxon>
        <taxon>Noctuoidea</taxon>
        <taxon>Erebidae</taxon>
        <taxon>Arctiinae</taxon>
        <taxon>Arctia</taxon>
    </lineage>
</organism>
<evidence type="ECO:0000313" key="1">
    <source>
        <dbReference type="EMBL" id="CAB3224713.1"/>
    </source>
</evidence>
<dbReference type="OrthoDB" id="269822at2759"/>
<dbReference type="Proteomes" id="UP000494256">
    <property type="component" value="Unassembled WGS sequence"/>
</dbReference>
<gene>
    <name evidence="1" type="ORF">APLA_LOCUS1977</name>
</gene>
<comment type="caution">
    <text evidence="1">The sequence shown here is derived from an EMBL/GenBank/DDBJ whole genome shotgun (WGS) entry which is preliminary data.</text>
</comment>
<sequence>KSESETGVPEWAIIELQGLVQIKKHDTEGATVIGDLHYYSRNRHPVLVLGHHILNGKEMKLKTADGGHRESDC</sequence>
<protein>
    <recommendedName>
        <fullName evidence="3">Chromosome transmission fidelity protein 8</fullName>
    </recommendedName>
</protein>
<name>A0A8S0Z390_ARCPL</name>
<dbReference type="EMBL" id="CADEBD010000173">
    <property type="protein sequence ID" value="CAB3224713.1"/>
    <property type="molecule type" value="Genomic_DNA"/>
</dbReference>
<evidence type="ECO:0000313" key="2">
    <source>
        <dbReference type="Proteomes" id="UP000494256"/>
    </source>
</evidence>
<proteinExistence type="predicted"/>
<accession>A0A8S0Z390</accession>
<feature type="non-terminal residue" evidence="1">
    <location>
        <position position="1"/>
    </location>
</feature>
<evidence type="ECO:0008006" key="3">
    <source>
        <dbReference type="Google" id="ProtNLM"/>
    </source>
</evidence>
<reference evidence="1 2" key="1">
    <citation type="submission" date="2020-04" db="EMBL/GenBank/DDBJ databases">
        <authorList>
            <person name="Wallbank WR R."/>
            <person name="Pardo Diaz C."/>
            <person name="Kozak K."/>
            <person name="Martin S."/>
            <person name="Jiggins C."/>
            <person name="Moest M."/>
            <person name="Warren A I."/>
            <person name="Byers J.R.P. K."/>
            <person name="Montejo-Kovacevich G."/>
            <person name="Yen C E."/>
        </authorList>
    </citation>
    <scope>NUCLEOTIDE SEQUENCE [LARGE SCALE GENOMIC DNA]</scope>
</reference>